<keyword evidence="1" id="KW-0547">Nucleotide-binding</keyword>
<dbReference type="InterPro" id="IPR011545">
    <property type="entry name" value="DEAD/DEAH_box_helicase_dom"/>
</dbReference>
<evidence type="ECO:0000259" key="4">
    <source>
        <dbReference type="PROSITE" id="PS51194"/>
    </source>
</evidence>
<keyword evidence="2" id="KW-0067">ATP-binding</keyword>
<dbReference type="Proteomes" id="UP001596548">
    <property type="component" value="Unassembled WGS sequence"/>
</dbReference>
<proteinExistence type="predicted"/>
<dbReference type="EMBL" id="JBHTBJ010000046">
    <property type="protein sequence ID" value="MFC7279241.1"/>
    <property type="molecule type" value="Genomic_DNA"/>
</dbReference>
<dbReference type="InterPro" id="IPR052511">
    <property type="entry name" value="ATP-dep_Helicase"/>
</dbReference>
<feature type="domain" description="Helicase ATP-binding" evidence="3">
    <location>
        <begin position="165"/>
        <end position="431"/>
    </location>
</feature>
<protein>
    <submittedName>
        <fullName evidence="5">Protein DpdJ</fullName>
    </submittedName>
</protein>
<dbReference type="InterPro" id="IPR014001">
    <property type="entry name" value="Helicase_ATP-bd"/>
</dbReference>
<dbReference type="NCBIfam" id="NF041067">
    <property type="entry name" value="DpdJ"/>
    <property type="match status" value="1"/>
</dbReference>
<evidence type="ECO:0000256" key="2">
    <source>
        <dbReference type="ARBA" id="ARBA00022840"/>
    </source>
</evidence>
<dbReference type="SMART" id="SM00490">
    <property type="entry name" value="HELICc"/>
    <property type="match status" value="1"/>
</dbReference>
<dbReference type="Pfam" id="PF00270">
    <property type="entry name" value="DEAD"/>
    <property type="match status" value="1"/>
</dbReference>
<dbReference type="Pfam" id="PF00271">
    <property type="entry name" value="Helicase_C"/>
    <property type="match status" value="1"/>
</dbReference>
<dbReference type="Gene3D" id="3.40.50.300">
    <property type="entry name" value="P-loop containing nucleotide triphosphate hydrolases"/>
    <property type="match status" value="2"/>
</dbReference>
<organism evidence="5 6">
    <name type="scientific">Paractinoplanes rhizophilus</name>
    <dbReference type="NCBI Taxonomy" id="1416877"/>
    <lineage>
        <taxon>Bacteria</taxon>
        <taxon>Bacillati</taxon>
        <taxon>Actinomycetota</taxon>
        <taxon>Actinomycetes</taxon>
        <taxon>Micromonosporales</taxon>
        <taxon>Micromonosporaceae</taxon>
        <taxon>Paractinoplanes</taxon>
    </lineage>
</organism>
<dbReference type="PANTHER" id="PTHR47962:SF5">
    <property type="entry name" value="ATP-DEPENDENT HELICASE LHR-RELATED"/>
    <property type="match status" value="1"/>
</dbReference>
<dbReference type="InterPro" id="IPR027417">
    <property type="entry name" value="P-loop_NTPase"/>
</dbReference>
<evidence type="ECO:0000259" key="3">
    <source>
        <dbReference type="PROSITE" id="PS51192"/>
    </source>
</evidence>
<comment type="caution">
    <text evidence="5">The sequence shown here is derived from an EMBL/GenBank/DDBJ whole genome shotgun (WGS) entry which is preliminary data.</text>
</comment>
<accession>A0ABW2I2Y4</accession>
<dbReference type="SMART" id="SM00487">
    <property type="entry name" value="DEXDc"/>
    <property type="match status" value="1"/>
</dbReference>
<keyword evidence="6" id="KW-1185">Reference proteome</keyword>
<dbReference type="InterPro" id="IPR001650">
    <property type="entry name" value="Helicase_C-like"/>
</dbReference>
<dbReference type="SUPFAM" id="SSF52540">
    <property type="entry name" value="P-loop containing nucleoside triphosphate hydrolases"/>
    <property type="match status" value="1"/>
</dbReference>
<evidence type="ECO:0000313" key="5">
    <source>
        <dbReference type="EMBL" id="MFC7279241.1"/>
    </source>
</evidence>
<gene>
    <name evidence="5" type="primary">dpdJ</name>
    <name evidence="5" type="ORF">ACFQS1_35215</name>
</gene>
<dbReference type="PROSITE" id="PS51194">
    <property type="entry name" value="HELICASE_CTER"/>
    <property type="match status" value="1"/>
</dbReference>
<dbReference type="PANTHER" id="PTHR47962">
    <property type="entry name" value="ATP-DEPENDENT HELICASE LHR-RELATED-RELATED"/>
    <property type="match status" value="1"/>
</dbReference>
<sequence>MLDTLEDIEARHLVWGLTEESWTQDQLIQTIGAAAPAYDPHDILEQLLQHNLVFELDRRWPKEYRTRMAETMRLMAHLRQLFPGRPWQAAPSLVADFRFRHEPRRFPRRNLETDVVTARLTGAQLSSAQVETARLILDGPADANGQYDRRKLSEFQLQSTTDVFAAMAKRDHGVIVSAGTGSGKTLAFYLPALTHLATRPTSTHGVGVVAIYPRNELLKDQLASALDETRRLREAGGRQIRIGAYFGNSPNGNSQGAPKGAPNGAWRRAASGWICPFLTCPTRVGDDRCGGDLVWLFSDYDLPRARRQERLTCTSCGGVVADDELALTRATMRNRPPDLLFTTTEMLNRSLSDGWSMHVFGVGPKARTKPALVLLDEVHTYDGTNGAQVAYLLRRWRHLLSRPTTWVGLSATLANADRFFEQLCGLADGTVVTVEPDQGDLELRGREYQAVLRGDPSQQTALLSTTIQTLMLLRRILELQPTPLSAYGRRVFAFCDKLDLVNRLYRQMQSAEGLTEYGNARRGAVPLAALRMMQTVQGAGPVTDWDRRDMDGQHWWMSELLGFGPRSLTIGRTSSQDTGVRAGADIVVTTSSLEVGFDDPAVGAVLQHKAPRDVASFLQRRGRAGRTQTQRPWTVVVLSDFGRDRTAYQDYETLLAPDLPAKRLPMGNQSVRKMQAAMCMIDWVAYKFGVAARGTNDRNTRIVFTQPDATASVLRDEVGKLLTRVMNGGPDRQDLMTFVGASLQLSRDELEAVCWEQPRSLLLDAVPTARRRLVSRWAAYVDGESIAEREEWVNDSPLPEFIPKALFSDLCLPEVAISAPPGYDQAANESIAVQMALNELAPGKVTMRWAVERGRGLWINPADDGAPVALEEGLAHEGVVIGEVAGDSGPIPLVRPLITAPQVPPPEVQPSSIGRLNWHVRWRQPNDGLTLVRPRSGPLVGNVVAVQAYLHTARGALQSWRYARHTSANVARRGGVRQQLNNSFTWHGQPAAVGYDATVDAQIVTMTVPQTLPSFELHRSPQRLRQLRRDFFVDQLRERLHALAVDRFLARNLAESIVAAAAAAVRDNTAPAHLSALPSTQWRQLVTDLLRDGVIGLDDDSDDDTDSTDHGLGPRQQQLLDALTDGPIAQAIADTVGLLTAEPDDDWLPWLRTRFVQTMAAAWQAAAQELCPDFDADLDTVIDVDPIGDGPTATFVLSDAMIGGGGMIEAFSSRISDDPRQFDYLVVAALQPSDLEDVDRSLRHTLTLLTTEPEVDDAAQRFRTATHQRLHAWQDLVAALTNHGVSPAHVTVTTLASRVFRAKSGPESDNLIRECLKAWNDIEVRAGFAIDHRSICMALAVDPNIVATLIKAIPEGTGESEKWAQSVLQGLLWPTAEARRAQSLVASNRFVTEAPLTERTLVLDALPDPIDEVDVDDADWVRRLTEHIAASGRCQLVSGSDDRTRLKHALQHLVTHPVDMGWLHVHPHVEAAIRRDGTLAVDVSLEEAPQ</sequence>
<evidence type="ECO:0000313" key="6">
    <source>
        <dbReference type="Proteomes" id="UP001596548"/>
    </source>
</evidence>
<feature type="domain" description="Helicase C-terminal" evidence="4">
    <location>
        <begin position="490"/>
        <end position="672"/>
    </location>
</feature>
<dbReference type="RefSeq" id="WP_378976378.1">
    <property type="nucleotide sequence ID" value="NZ_JBHTBJ010000046.1"/>
</dbReference>
<evidence type="ECO:0000256" key="1">
    <source>
        <dbReference type="ARBA" id="ARBA00022741"/>
    </source>
</evidence>
<reference evidence="6" key="1">
    <citation type="journal article" date="2019" name="Int. J. Syst. Evol. Microbiol.">
        <title>The Global Catalogue of Microorganisms (GCM) 10K type strain sequencing project: providing services to taxonomists for standard genome sequencing and annotation.</title>
        <authorList>
            <consortium name="The Broad Institute Genomics Platform"/>
            <consortium name="The Broad Institute Genome Sequencing Center for Infectious Disease"/>
            <person name="Wu L."/>
            <person name="Ma J."/>
        </authorList>
    </citation>
    <scope>NUCLEOTIDE SEQUENCE [LARGE SCALE GENOMIC DNA]</scope>
    <source>
        <strain evidence="6">XZYJT-10</strain>
    </source>
</reference>
<name>A0ABW2I2Y4_9ACTN</name>
<dbReference type="PROSITE" id="PS51192">
    <property type="entry name" value="HELICASE_ATP_BIND_1"/>
    <property type="match status" value="1"/>
</dbReference>